<dbReference type="SMART" id="SM00028">
    <property type="entry name" value="TPR"/>
    <property type="match status" value="7"/>
</dbReference>
<evidence type="ECO:0000313" key="9">
    <source>
        <dbReference type="Proteomes" id="UP000594261"/>
    </source>
</evidence>
<dbReference type="GO" id="GO:0051301">
    <property type="term" value="P:cell division"/>
    <property type="evidence" value="ECO:0007669"/>
    <property type="project" value="UniProtKB-KW"/>
</dbReference>
<dbReference type="GO" id="GO:0005680">
    <property type="term" value="C:anaphase-promoting complex"/>
    <property type="evidence" value="ECO:0007669"/>
    <property type="project" value="TreeGrafter"/>
</dbReference>
<dbReference type="SUPFAM" id="SSF48452">
    <property type="entry name" value="TPR-like"/>
    <property type="match status" value="2"/>
</dbReference>
<dbReference type="GO" id="GO:0031145">
    <property type="term" value="P:anaphase-promoting complex-dependent catabolic process"/>
    <property type="evidence" value="ECO:0007669"/>
    <property type="project" value="TreeGrafter"/>
</dbReference>
<accession>A0A7N2MB35</accession>
<dbReference type="Pfam" id="PF13176">
    <property type="entry name" value="TPR_7"/>
    <property type="match status" value="1"/>
</dbReference>
<feature type="repeat" description="TPR" evidence="7">
    <location>
        <begin position="470"/>
        <end position="503"/>
    </location>
</feature>
<dbReference type="GO" id="GO:0016567">
    <property type="term" value="P:protein ubiquitination"/>
    <property type="evidence" value="ECO:0007669"/>
    <property type="project" value="TreeGrafter"/>
</dbReference>
<keyword evidence="6" id="KW-0131">Cell cycle</keyword>
<dbReference type="FunCoup" id="A0A7N2MB35">
    <property type="interactions" value="3349"/>
</dbReference>
<dbReference type="Gramene" id="QL08p026113:mrna">
    <property type="protein sequence ID" value="QL08p026113:mrna"/>
    <property type="gene ID" value="QL08p026113"/>
</dbReference>
<feature type="repeat" description="TPR" evidence="7">
    <location>
        <begin position="402"/>
        <end position="435"/>
    </location>
</feature>
<dbReference type="EnsemblPlants" id="QL08p026113:mrna">
    <property type="protein sequence ID" value="QL08p026113:mrna"/>
    <property type="gene ID" value="QL08p026113"/>
</dbReference>
<sequence>MREEEIEKLRGVVRDCVSKHLYSSAIFFADKVAALTNDPADIYMQAQALFLGRHFRRAFHLLNASKIVLTDLRFRYLAAKCLEELNDWDQCLSMLNLPHHHTNNSLIYLDKDAAAAEINISSAICFLRAKAYEALENRAQARLWYIAAVKADPLCYEALECLIEKHMLTCDEEATLLSSLQFGPEDGWLSSFYSCLTKKYDKESVVEAKFKELEKESCISDSSDSSITQTLKANTDLLACKAEYYHQCGEYQKCFELTSVLLEKDPFHLKSTLVHLAAAMELGNSNELYLMACNLVKDYPQKALSWFAVGCYYYCIKKYDQSHRYFRDDTVAGYLGLSNGWPQWNPTCIRPLCDWELESRDSFLPEMYSAKVSLLQEDRKKKILIGFGVIHSKATNLDGTFPPAWIGYGNAYAAREEGDQAMSVYRTAARLFPGCHLPTLYIGMEYMRTHSFKLAEQFFMQAKTICPSDPLVYNELGVVAYHMKEYNKAALWFEKTLAHIPSPLSELWEPTVVNLAHAYRKLNGAAWLGVELKVMAAAYCLGQFFLFGWMYHEAISRYEKALALSTRSVSTYAGLAYTYHLQDNFTAAITYYHKALWLKPDDQFCTEMLSVALVDECRRGVDPKIEFRRSEVFV</sequence>
<reference evidence="8 9" key="1">
    <citation type="journal article" date="2016" name="G3 (Bethesda)">
        <title>First Draft Assembly and Annotation of the Genome of a California Endemic Oak Quercus lobata Nee (Fagaceae).</title>
        <authorList>
            <person name="Sork V.L."/>
            <person name="Fitz-Gibbon S.T."/>
            <person name="Puiu D."/>
            <person name="Crepeau M."/>
            <person name="Gugger P.F."/>
            <person name="Sherman R."/>
            <person name="Stevens K."/>
            <person name="Langley C.H."/>
            <person name="Pellegrini M."/>
            <person name="Salzberg S.L."/>
        </authorList>
    </citation>
    <scope>NUCLEOTIDE SEQUENCE [LARGE SCALE GENOMIC DNA]</scope>
    <source>
        <strain evidence="8 9">cv. SW786</strain>
    </source>
</reference>
<proteinExistence type="predicted"/>
<evidence type="ECO:0000256" key="7">
    <source>
        <dbReference type="PROSITE-ProRule" id="PRU00339"/>
    </source>
</evidence>
<dbReference type="Gene3D" id="1.25.40.10">
    <property type="entry name" value="Tetratricopeptide repeat domain"/>
    <property type="match status" value="2"/>
</dbReference>
<evidence type="ECO:0008006" key="10">
    <source>
        <dbReference type="Google" id="ProtNLM"/>
    </source>
</evidence>
<evidence type="ECO:0000256" key="1">
    <source>
        <dbReference type="ARBA" id="ARBA00022618"/>
    </source>
</evidence>
<dbReference type="Pfam" id="PF13181">
    <property type="entry name" value="TPR_8"/>
    <property type="match status" value="1"/>
</dbReference>
<evidence type="ECO:0000256" key="2">
    <source>
        <dbReference type="ARBA" id="ARBA00022737"/>
    </source>
</evidence>
<protein>
    <recommendedName>
        <fullName evidence="10">Anaphase-promoting complex subunit 6</fullName>
    </recommendedName>
</protein>
<evidence type="ECO:0000256" key="3">
    <source>
        <dbReference type="ARBA" id="ARBA00022776"/>
    </source>
</evidence>
<dbReference type="InterPro" id="IPR019734">
    <property type="entry name" value="TPR_rpt"/>
</dbReference>
<dbReference type="AlphaFoldDB" id="A0A7N2MB35"/>
<dbReference type="GO" id="GO:0005737">
    <property type="term" value="C:cytoplasm"/>
    <property type="evidence" value="ECO:0007669"/>
    <property type="project" value="TreeGrafter"/>
</dbReference>
<dbReference type="Pfam" id="PF12895">
    <property type="entry name" value="ANAPC3"/>
    <property type="match status" value="1"/>
</dbReference>
<evidence type="ECO:0000256" key="4">
    <source>
        <dbReference type="ARBA" id="ARBA00022786"/>
    </source>
</evidence>
<feature type="repeat" description="TPR" evidence="7">
    <location>
        <begin position="569"/>
        <end position="602"/>
    </location>
</feature>
<dbReference type="PANTHER" id="PTHR12558">
    <property type="entry name" value="CELL DIVISION CYCLE 16,23,27"/>
    <property type="match status" value="1"/>
</dbReference>
<evidence type="ECO:0000256" key="5">
    <source>
        <dbReference type="ARBA" id="ARBA00022803"/>
    </source>
</evidence>
<dbReference type="PROSITE" id="PS50005">
    <property type="entry name" value="TPR"/>
    <property type="match status" value="3"/>
</dbReference>
<keyword evidence="5 7" id="KW-0802">TPR repeat</keyword>
<evidence type="ECO:0000313" key="8">
    <source>
        <dbReference type="EnsemblPlants" id="QL08p026113:mrna"/>
    </source>
</evidence>
<evidence type="ECO:0000256" key="6">
    <source>
        <dbReference type="ARBA" id="ARBA00023306"/>
    </source>
</evidence>
<dbReference type="GO" id="GO:0045842">
    <property type="term" value="P:positive regulation of mitotic metaphase/anaphase transition"/>
    <property type="evidence" value="ECO:0007669"/>
    <property type="project" value="TreeGrafter"/>
</dbReference>
<keyword evidence="4" id="KW-0833">Ubl conjugation pathway</keyword>
<organism evidence="8 9">
    <name type="scientific">Quercus lobata</name>
    <name type="common">Valley oak</name>
    <dbReference type="NCBI Taxonomy" id="97700"/>
    <lineage>
        <taxon>Eukaryota</taxon>
        <taxon>Viridiplantae</taxon>
        <taxon>Streptophyta</taxon>
        <taxon>Embryophyta</taxon>
        <taxon>Tracheophyta</taxon>
        <taxon>Spermatophyta</taxon>
        <taxon>Magnoliopsida</taxon>
        <taxon>eudicotyledons</taxon>
        <taxon>Gunneridae</taxon>
        <taxon>Pentapetalae</taxon>
        <taxon>rosids</taxon>
        <taxon>fabids</taxon>
        <taxon>Fagales</taxon>
        <taxon>Fagaceae</taxon>
        <taxon>Quercus</taxon>
    </lineage>
</organism>
<keyword evidence="2" id="KW-0677">Repeat</keyword>
<dbReference type="InterPro" id="IPR011990">
    <property type="entry name" value="TPR-like_helical_dom_sf"/>
</dbReference>
<dbReference type="Proteomes" id="UP000594261">
    <property type="component" value="Chromosome 8"/>
</dbReference>
<keyword evidence="9" id="KW-1185">Reference proteome</keyword>
<name>A0A7N2MB35_QUELO</name>
<dbReference type="OMA" id="DPFHNNA"/>
<keyword evidence="3" id="KW-0498">Mitosis</keyword>
<keyword evidence="1" id="KW-0132">Cell division</keyword>
<dbReference type="InParanoid" id="A0A7N2MB35"/>
<dbReference type="EMBL" id="LRBV02000008">
    <property type="status" value="NOT_ANNOTATED_CDS"/>
    <property type="molecule type" value="Genomic_DNA"/>
</dbReference>
<dbReference type="PANTHER" id="PTHR12558:SF9">
    <property type="entry name" value="CELL DIVISION CYCLE PROTEIN 16 HOMOLOG"/>
    <property type="match status" value="1"/>
</dbReference>
<reference evidence="8" key="2">
    <citation type="submission" date="2021-01" db="UniProtKB">
        <authorList>
            <consortium name="EnsemblPlants"/>
        </authorList>
    </citation>
    <scope>IDENTIFICATION</scope>
</reference>